<evidence type="ECO:0000313" key="4">
    <source>
        <dbReference type="Proteomes" id="UP000030147"/>
    </source>
</evidence>
<dbReference type="CDD" id="cd00093">
    <property type="entry name" value="HTH_XRE"/>
    <property type="match status" value="1"/>
</dbReference>
<dbReference type="EMBL" id="AVBF01000001">
    <property type="protein sequence ID" value="KGP74536.1"/>
    <property type="molecule type" value="Genomic_DNA"/>
</dbReference>
<dbReference type="RefSeq" id="WP_036814979.1">
    <property type="nucleotide sequence ID" value="NZ_AVBF01000001.1"/>
</dbReference>
<protein>
    <submittedName>
        <fullName evidence="3">XRE family transcriptional regulator</fullName>
    </submittedName>
</protein>
<sequence>MKNNIKLYRAKRNITQAKLAEDVSVTRQTVISLEREKYEPSLKLAYRISSYFGVRIEEMFVLEELDEEE</sequence>
<dbReference type="AlphaFoldDB" id="A0A0A2TKC1"/>
<evidence type="ECO:0000256" key="1">
    <source>
        <dbReference type="ARBA" id="ARBA00023125"/>
    </source>
</evidence>
<dbReference type="PANTHER" id="PTHR46558:SF4">
    <property type="entry name" value="DNA-BIDING PHAGE PROTEIN"/>
    <property type="match status" value="1"/>
</dbReference>
<reference evidence="3 4" key="1">
    <citation type="journal article" date="2015" name="Stand. Genomic Sci.">
        <title>High quality draft genome sequence of the moderately halophilic bacterium Pontibacillus yanchengensis Y32(T) and comparison among Pontibacillus genomes.</title>
        <authorList>
            <person name="Huang J."/>
            <person name="Qiao Z.X."/>
            <person name="Tang J.W."/>
            <person name="Wang G."/>
        </authorList>
    </citation>
    <scope>NUCLEOTIDE SEQUENCE [LARGE SCALE GENOMIC DNA]</scope>
    <source>
        <strain evidence="3 4">Y32</strain>
    </source>
</reference>
<dbReference type="InterPro" id="IPR001387">
    <property type="entry name" value="Cro/C1-type_HTH"/>
</dbReference>
<feature type="domain" description="HTH cro/C1-type" evidence="2">
    <location>
        <begin position="5"/>
        <end position="59"/>
    </location>
</feature>
<proteinExistence type="predicted"/>
<dbReference type="Proteomes" id="UP000030147">
    <property type="component" value="Unassembled WGS sequence"/>
</dbReference>
<dbReference type="STRING" id="1385514.N782_00105"/>
<accession>A0A0A2TKC1</accession>
<evidence type="ECO:0000259" key="2">
    <source>
        <dbReference type="PROSITE" id="PS50943"/>
    </source>
</evidence>
<dbReference type="Gene3D" id="1.10.260.40">
    <property type="entry name" value="lambda repressor-like DNA-binding domains"/>
    <property type="match status" value="1"/>
</dbReference>
<dbReference type="SUPFAM" id="SSF47413">
    <property type="entry name" value="lambda repressor-like DNA-binding domains"/>
    <property type="match status" value="1"/>
</dbReference>
<dbReference type="GO" id="GO:0003677">
    <property type="term" value="F:DNA binding"/>
    <property type="evidence" value="ECO:0007669"/>
    <property type="project" value="UniProtKB-KW"/>
</dbReference>
<dbReference type="Pfam" id="PF01381">
    <property type="entry name" value="HTH_3"/>
    <property type="match status" value="1"/>
</dbReference>
<gene>
    <name evidence="3" type="ORF">N782_00105</name>
</gene>
<comment type="caution">
    <text evidence="3">The sequence shown here is derived from an EMBL/GenBank/DDBJ whole genome shotgun (WGS) entry which is preliminary data.</text>
</comment>
<dbReference type="SMART" id="SM00530">
    <property type="entry name" value="HTH_XRE"/>
    <property type="match status" value="1"/>
</dbReference>
<evidence type="ECO:0000313" key="3">
    <source>
        <dbReference type="EMBL" id="KGP74536.1"/>
    </source>
</evidence>
<keyword evidence="4" id="KW-1185">Reference proteome</keyword>
<name>A0A0A2TKC1_9BACI</name>
<dbReference type="InterPro" id="IPR010982">
    <property type="entry name" value="Lambda_DNA-bd_dom_sf"/>
</dbReference>
<keyword evidence="1" id="KW-0238">DNA-binding</keyword>
<dbReference type="PROSITE" id="PS50943">
    <property type="entry name" value="HTH_CROC1"/>
    <property type="match status" value="1"/>
</dbReference>
<dbReference type="eggNOG" id="COG1476">
    <property type="taxonomic scope" value="Bacteria"/>
</dbReference>
<dbReference type="PANTHER" id="PTHR46558">
    <property type="entry name" value="TRACRIPTIONAL REGULATORY PROTEIN-RELATED-RELATED"/>
    <property type="match status" value="1"/>
</dbReference>
<organism evidence="3 4">
    <name type="scientific">Pontibacillus yanchengensis Y32</name>
    <dbReference type="NCBI Taxonomy" id="1385514"/>
    <lineage>
        <taxon>Bacteria</taxon>
        <taxon>Bacillati</taxon>
        <taxon>Bacillota</taxon>
        <taxon>Bacilli</taxon>
        <taxon>Bacillales</taxon>
        <taxon>Bacillaceae</taxon>
        <taxon>Pontibacillus</taxon>
    </lineage>
</organism>